<reference evidence="3 4" key="1">
    <citation type="journal article" date="2013" name="PLoS Genet.">
        <title>Distinctive expansion of potential virulence genes in the genome of the oomycete fish pathogen Saprolegnia parasitica.</title>
        <authorList>
            <person name="Jiang R.H."/>
            <person name="de Bruijn I."/>
            <person name="Haas B.J."/>
            <person name="Belmonte R."/>
            <person name="Lobach L."/>
            <person name="Christie J."/>
            <person name="van den Ackerveken G."/>
            <person name="Bottin A."/>
            <person name="Bulone V."/>
            <person name="Diaz-Moreno S.M."/>
            <person name="Dumas B."/>
            <person name="Fan L."/>
            <person name="Gaulin E."/>
            <person name="Govers F."/>
            <person name="Grenville-Briggs L.J."/>
            <person name="Horner N.R."/>
            <person name="Levin J.Z."/>
            <person name="Mammella M."/>
            <person name="Meijer H.J."/>
            <person name="Morris P."/>
            <person name="Nusbaum C."/>
            <person name="Oome S."/>
            <person name="Phillips A.J."/>
            <person name="van Rooyen D."/>
            <person name="Rzeszutek E."/>
            <person name="Saraiva M."/>
            <person name="Secombes C.J."/>
            <person name="Seidl M.F."/>
            <person name="Snel B."/>
            <person name="Stassen J.H."/>
            <person name="Sykes S."/>
            <person name="Tripathy S."/>
            <person name="van den Berg H."/>
            <person name="Vega-Arreguin J.C."/>
            <person name="Wawra S."/>
            <person name="Young S.K."/>
            <person name="Zeng Q."/>
            <person name="Dieguez-Uribeondo J."/>
            <person name="Russ C."/>
            <person name="Tyler B.M."/>
            <person name="van West P."/>
        </authorList>
    </citation>
    <scope>NUCLEOTIDE SEQUENCE [LARGE SCALE GENOMIC DNA]</scope>
    <source>
        <strain evidence="3 4">CBS 223.65</strain>
    </source>
</reference>
<keyword evidence="1" id="KW-0472">Membrane</keyword>
<keyword evidence="3" id="KW-0418">Kinase</keyword>
<keyword evidence="1" id="KW-0812">Transmembrane</keyword>
<keyword evidence="3" id="KW-0808">Transferase</keyword>
<accession>A0A067CHG5</accession>
<dbReference type="InterPro" id="IPR000719">
    <property type="entry name" value="Prot_kinase_dom"/>
</dbReference>
<dbReference type="STRING" id="695850.A0A067CHG5"/>
<dbReference type="PROSITE" id="PS50011">
    <property type="entry name" value="PROTEIN_KINASE_DOM"/>
    <property type="match status" value="1"/>
</dbReference>
<evidence type="ECO:0000313" key="3">
    <source>
        <dbReference type="EMBL" id="KDO26227.1"/>
    </source>
</evidence>
<dbReference type="RefSeq" id="XP_012202936.1">
    <property type="nucleotide sequence ID" value="XM_012347546.1"/>
</dbReference>
<sequence>MSTNSWLESADLVTKYQALNGLNATTATSIGAAPTKPDAAVIVRLTKMNLVWDDLPPLAKLAILWDMGFVQNNPTVDVNALSRIYTRCVGSVGASMASIALPKTDFLASQSDATTRPCDSATTGVYLRQENSNGGRLRPYTRCATANVTMGNIKDSHSSMWAQDGQGLSTYPLPNLQRHAWNDKEFWLIFSIHTQELATEPQWGTCPDKTMTPGGATFPCQVFDGSVPPQGWCVPSNSQAMDAWLKTIANQKISATPLPSSNTPAASSSTTPASTGLSTIAILGIGIGAGVLLALGIWCCVARRRRQATPDAPGYVELRPRDGRYSVTTSTQPTQTRTGSYQPITTASHTLNEFQRDPSLSQKRLPYSSVVCSRLLSKGAFGEVWLGSFNGQVVAVKRLLDSKRTSEAEIEAFADEIRLMASFTHPNIVRFVGFAWDSLQNLCAVTEYMPQGDLHTYLQSHLQLQWRRHEKIKIALGIAHALAYLHSLSPTIIHRDLKSKNVLMAAGCEAKLSDFGISRERTLDETMTAGVGTIFWTAPEVLLGEHYSEMADIYSFGVVLCEMDTHGPPLADCKGLPQATMIHRITNEGLRPSLTPTCPQHVQALAARCMARDPKNRPASYELIAILQRWSESSLSLPQPHSGEIVL</sequence>
<dbReference type="VEuPathDB" id="FungiDB:SPRG_08302"/>
<dbReference type="InterPro" id="IPR001245">
    <property type="entry name" value="Ser-Thr/Tyr_kinase_cat_dom"/>
</dbReference>
<dbReference type="PANTHER" id="PTHR44329:SF214">
    <property type="entry name" value="PROTEIN KINASE DOMAIN-CONTAINING PROTEIN"/>
    <property type="match status" value="1"/>
</dbReference>
<dbReference type="InterPro" id="IPR011009">
    <property type="entry name" value="Kinase-like_dom_sf"/>
</dbReference>
<dbReference type="Pfam" id="PF07714">
    <property type="entry name" value="PK_Tyr_Ser-Thr"/>
    <property type="match status" value="1"/>
</dbReference>
<protein>
    <submittedName>
        <fullName evidence="3">TKL protein kinase</fullName>
    </submittedName>
</protein>
<organism evidence="3 4">
    <name type="scientific">Saprolegnia parasitica (strain CBS 223.65)</name>
    <dbReference type="NCBI Taxonomy" id="695850"/>
    <lineage>
        <taxon>Eukaryota</taxon>
        <taxon>Sar</taxon>
        <taxon>Stramenopiles</taxon>
        <taxon>Oomycota</taxon>
        <taxon>Saprolegniomycetes</taxon>
        <taxon>Saprolegniales</taxon>
        <taxon>Saprolegniaceae</taxon>
        <taxon>Saprolegnia</taxon>
    </lineage>
</organism>
<dbReference type="GO" id="GO:0005524">
    <property type="term" value="F:ATP binding"/>
    <property type="evidence" value="ECO:0007669"/>
    <property type="project" value="InterPro"/>
</dbReference>
<gene>
    <name evidence="3" type="ORF">SPRG_08302</name>
</gene>
<dbReference type="OrthoDB" id="4062651at2759"/>
<dbReference type="SMART" id="SM00220">
    <property type="entry name" value="S_TKc"/>
    <property type="match status" value="1"/>
</dbReference>
<keyword evidence="1" id="KW-1133">Transmembrane helix</keyword>
<dbReference type="Gene3D" id="3.30.200.20">
    <property type="entry name" value="Phosphorylase Kinase, domain 1"/>
    <property type="match status" value="1"/>
</dbReference>
<keyword evidence="4" id="KW-1185">Reference proteome</keyword>
<evidence type="ECO:0000256" key="1">
    <source>
        <dbReference type="SAM" id="Phobius"/>
    </source>
</evidence>
<dbReference type="InterPro" id="IPR008271">
    <property type="entry name" value="Ser/Thr_kinase_AS"/>
</dbReference>
<dbReference type="KEGG" id="spar:SPRG_08302"/>
<dbReference type="Gene3D" id="1.10.510.10">
    <property type="entry name" value="Transferase(Phosphotransferase) domain 1"/>
    <property type="match status" value="1"/>
</dbReference>
<dbReference type="PROSITE" id="PS00108">
    <property type="entry name" value="PROTEIN_KINASE_ST"/>
    <property type="match status" value="1"/>
</dbReference>
<dbReference type="Proteomes" id="UP000030745">
    <property type="component" value="Unassembled WGS sequence"/>
</dbReference>
<evidence type="ECO:0000313" key="4">
    <source>
        <dbReference type="Proteomes" id="UP000030745"/>
    </source>
</evidence>
<dbReference type="AlphaFoldDB" id="A0A067CHG5"/>
<name>A0A067CHG5_SAPPC</name>
<dbReference type="CDD" id="cd13999">
    <property type="entry name" value="STKc_MAP3K-like"/>
    <property type="match status" value="1"/>
</dbReference>
<evidence type="ECO:0000259" key="2">
    <source>
        <dbReference type="PROSITE" id="PS50011"/>
    </source>
</evidence>
<dbReference type="EMBL" id="KK583225">
    <property type="protein sequence ID" value="KDO26227.1"/>
    <property type="molecule type" value="Genomic_DNA"/>
</dbReference>
<dbReference type="OMA" id="WLIFSIH"/>
<dbReference type="PANTHER" id="PTHR44329">
    <property type="entry name" value="SERINE/THREONINE-PROTEIN KINASE TNNI3K-RELATED"/>
    <property type="match status" value="1"/>
</dbReference>
<dbReference type="SUPFAM" id="SSF56112">
    <property type="entry name" value="Protein kinase-like (PK-like)"/>
    <property type="match status" value="1"/>
</dbReference>
<dbReference type="PRINTS" id="PR00109">
    <property type="entry name" value="TYRKINASE"/>
</dbReference>
<feature type="domain" description="Protein kinase" evidence="2">
    <location>
        <begin position="370"/>
        <end position="631"/>
    </location>
</feature>
<proteinExistence type="predicted"/>
<feature type="transmembrane region" description="Helical" evidence="1">
    <location>
        <begin position="277"/>
        <end position="301"/>
    </location>
</feature>
<dbReference type="GO" id="GO:0004674">
    <property type="term" value="F:protein serine/threonine kinase activity"/>
    <property type="evidence" value="ECO:0007669"/>
    <property type="project" value="TreeGrafter"/>
</dbReference>
<dbReference type="InterPro" id="IPR051681">
    <property type="entry name" value="Ser/Thr_Kinases-Pseudokinases"/>
</dbReference>
<dbReference type="GeneID" id="24130531"/>